<dbReference type="EMBL" id="FPHF01000114">
    <property type="protein sequence ID" value="SFV69645.1"/>
    <property type="molecule type" value="Genomic_DNA"/>
</dbReference>
<proteinExistence type="predicted"/>
<dbReference type="GO" id="GO:0005737">
    <property type="term" value="C:cytoplasm"/>
    <property type="evidence" value="ECO:0007669"/>
    <property type="project" value="TreeGrafter"/>
</dbReference>
<dbReference type="Pfam" id="PF12710">
    <property type="entry name" value="HAD"/>
    <property type="match status" value="1"/>
</dbReference>
<reference evidence="1" key="1">
    <citation type="submission" date="2016-10" db="EMBL/GenBank/DDBJ databases">
        <authorList>
            <person name="de Groot N.N."/>
        </authorList>
    </citation>
    <scope>NUCLEOTIDE SEQUENCE</scope>
</reference>
<dbReference type="InterPro" id="IPR023214">
    <property type="entry name" value="HAD_sf"/>
</dbReference>
<dbReference type="InterPro" id="IPR050582">
    <property type="entry name" value="HAD-like_SerB"/>
</dbReference>
<accession>A0A1W1CVB1</accession>
<keyword evidence="1" id="KW-0378">Hydrolase</keyword>
<name>A0A1W1CVB1_9ZZZZ</name>
<dbReference type="PANTHER" id="PTHR43344">
    <property type="entry name" value="PHOSPHOSERINE PHOSPHATASE"/>
    <property type="match status" value="1"/>
</dbReference>
<dbReference type="PANTHER" id="PTHR43344:SF14">
    <property type="entry name" value="HAD-IB FAMILY HYDROLASE"/>
    <property type="match status" value="1"/>
</dbReference>
<dbReference type="GO" id="GO:0000287">
    <property type="term" value="F:magnesium ion binding"/>
    <property type="evidence" value="ECO:0007669"/>
    <property type="project" value="TreeGrafter"/>
</dbReference>
<gene>
    <name evidence="1" type="ORF">MNB_SM-4-881</name>
</gene>
<dbReference type="NCBIfam" id="TIGR01490">
    <property type="entry name" value="HAD-SF-IB-hyp1"/>
    <property type="match status" value="1"/>
</dbReference>
<dbReference type="GO" id="GO:0006564">
    <property type="term" value="P:L-serine biosynthetic process"/>
    <property type="evidence" value="ECO:0007669"/>
    <property type="project" value="TreeGrafter"/>
</dbReference>
<protein>
    <submittedName>
        <fullName evidence="1">Phosphoserine phosphatase</fullName>
        <ecNumber evidence="1">3.1.3.3</ecNumber>
    </submittedName>
</protein>
<dbReference type="Gene3D" id="1.20.1440.100">
    <property type="entry name" value="SG protein - dephosphorylation function"/>
    <property type="match status" value="1"/>
</dbReference>
<dbReference type="InterPro" id="IPR006385">
    <property type="entry name" value="HAD_hydro_SerB1"/>
</dbReference>
<dbReference type="Gene3D" id="3.40.50.1000">
    <property type="entry name" value="HAD superfamily/HAD-like"/>
    <property type="match status" value="1"/>
</dbReference>
<dbReference type="NCBIfam" id="TIGR01488">
    <property type="entry name" value="HAD-SF-IB"/>
    <property type="match status" value="1"/>
</dbReference>
<organism evidence="1">
    <name type="scientific">hydrothermal vent metagenome</name>
    <dbReference type="NCBI Taxonomy" id="652676"/>
    <lineage>
        <taxon>unclassified sequences</taxon>
        <taxon>metagenomes</taxon>
        <taxon>ecological metagenomes</taxon>
    </lineage>
</organism>
<dbReference type="EC" id="3.1.3.3" evidence="1"/>
<dbReference type="InterPro" id="IPR036412">
    <property type="entry name" value="HAD-like_sf"/>
</dbReference>
<dbReference type="SUPFAM" id="SSF56784">
    <property type="entry name" value="HAD-like"/>
    <property type="match status" value="1"/>
</dbReference>
<evidence type="ECO:0000313" key="1">
    <source>
        <dbReference type="EMBL" id="SFV69645.1"/>
    </source>
</evidence>
<dbReference type="AlphaFoldDB" id="A0A1W1CVB1"/>
<sequence>MTLALFDFDGTLTTKDSLGEFIKFAVGKPTYYFKLALFSPIFFLYKTKIMDNSYAKELLFRLYFYKINEDEFKNKAQEYGQTKINDILRQNIYEKFLAHIKNGDKVLLVSASMRCWLSPWAQKHKVELLCTELAFENKMFTGHFATINCHGKEKLRRVQAHLNLNDYEKIYTYGDSSGDDAILAIADVKVIVK</sequence>
<dbReference type="GO" id="GO:0036424">
    <property type="term" value="F:L-phosphoserine phosphatase activity"/>
    <property type="evidence" value="ECO:0007669"/>
    <property type="project" value="TreeGrafter"/>
</dbReference>